<dbReference type="InterPro" id="IPR003018">
    <property type="entry name" value="GAF"/>
</dbReference>
<dbReference type="PANTHER" id="PTHR32071:SF77">
    <property type="entry name" value="TRANSCRIPTIONAL REGULATORY PROTEIN"/>
    <property type="match status" value="1"/>
</dbReference>
<dbReference type="Gene3D" id="3.40.50.300">
    <property type="entry name" value="P-loop containing nucleotide triphosphate hydrolases"/>
    <property type="match status" value="1"/>
</dbReference>
<dbReference type="SUPFAM" id="SSF46689">
    <property type="entry name" value="Homeodomain-like"/>
    <property type="match status" value="1"/>
</dbReference>
<evidence type="ECO:0000259" key="7">
    <source>
        <dbReference type="PROSITE" id="PS50045"/>
    </source>
</evidence>
<dbReference type="InterPro" id="IPR029016">
    <property type="entry name" value="GAF-like_dom_sf"/>
</dbReference>
<feature type="region of interest" description="Disordered" evidence="6">
    <location>
        <begin position="1"/>
        <end position="27"/>
    </location>
</feature>
<dbReference type="PROSITE" id="PS00676">
    <property type="entry name" value="SIGMA54_INTERACT_2"/>
    <property type="match status" value="1"/>
</dbReference>
<dbReference type="Pfam" id="PF01590">
    <property type="entry name" value="GAF"/>
    <property type="match status" value="1"/>
</dbReference>
<reference evidence="8" key="1">
    <citation type="submission" date="2022-04" db="EMBL/GenBank/DDBJ databases">
        <title>Whole genome sequence of Sphaerotilus sp. FB-5.</title>
        <authorList>
            <person name="Takeda M."/>
            <person name="Narihara S."/>
            <person name="Akimoto M."/>
            <person name="Akimoto R."/>
            <person name="Nishiyashiki S."/>
            <person name="Murakami T."/>
        </authorList>
    </citation>
    <scope>NUCLEOTIDE SEQUENCE</scope>
    <source>
        <strain evidence="8">FB-5</strain>
    </source>
</reference>
<keyword evidence="2" id="KW-0067">ATP-binding</keyword>
<evidence type="ECO:0000313" key="9">
    <source>
        <dbReference type="Proteomes" id="UP001057498"/>
    </source>
</evidence>
<dbReference type="SMART" id="SM00382">
    <property type="entry name" value="AAA"/>
    <property type="match status" value="1"/>
</dbReference>
<dbReference type="CDD" id="cd00009">
    <property type="entry name" value="AAA"/>
    <property type="match status" value="1"/>
</dbReference>
<evidence type="ECO:0000256" key="5">
    <source>
        <dbReference type="ARBA" id="ARBA00023163"/>
    </source>
</evidence>
<sequence length="769" mass="81932">MSGRFSPVSAGVRQRQGGVDEPRRPIASTLPLGGQHLAKIEDSHERCQALGLSRIERPDFAPIGRSDLGVVRERNQRLYNHAAPVMEMLYEQIVNTQSMVVLTDATGTILHSIGDDDFLARATKVALSPGVNWSEQSKGTNAVGTALIEETPTLVHADEHFLHANHFLTCSAAPILDPRGNILGVLDVSGDHHGYHQHTMGLVKMSARMIENHWLTDDYRNVMRLHFHSRVEFIGTLMEGILAVSQDGKFVGANRGALEQLGLSGAALRMHTLASLLGTTVAALVDRFRSPLATPVQVVMPNGRQFHVYARFNWPAWHSLGDAPAGAEAPVADGAAGPERGAALPVASAPAAMAREPAVRPQPAAGADRGGLASLTTGDAQVGAVADKIRRVLNRDIPILVLGETGTGKELLARAIHQDSDRAKQPFVAVNCASIPDTLIEAELFGYEEGAFTGARRKGATGRIVQANGGTLFLDEIGDMPIGLQAHLLRVLQERQVTPLGSGKPVAVDVTLVCATHRNLREMIEQKTFREDLYYRLNGLAVRLPPLRERSDLMALVERILDRECPGRRLRLDPEVVRLFQAYQWPGNVRQLFNVLRTATVMAAGEAVITRDHLSDDFLEDARHAAQARVPAAAVAEPPAWPGAAVAWGAAPQAGLPAAEPPLPAGMSGGSGMAVPGWPAAGPMPAALPGAMGGAFGPLSSLPGQPVGAGVPPVTAAAAEALPQSLEDVEIQTIRQVLDAAGGNISVAAKRLGISRNTICRKLRWNGSR</sequence>
<evidence type="ECO:0000256" key="1">
    <source>
        <dbReference type="ARBA" id="ARBA00022741"/>
    </source>
</evidence>
<dbReference type="InterPro" id="IPR000014">
    <property type="entry name" value="PAS"/>
</dbReference>
<evidence type="ECO:0000256" key="6">
    <source>
        <dbReference type="SAM" id="MobiDB-lite"/>
    </source>
</evidence>
<dbReference type="EMBL" id="AP025730">
    <property type="protein sequence ID" value="BDI04993.1"/>
    <property type="molecule type" value="Genomic_DNA"/>
</dbReference>
<dbReference type="Pfam" id="PF25601">
    <property type="entry name" value="AAA_lid_14"/>
    <property type="match status" value="1"/>
</dbReference>
<dbReference type="SUPFAM" id="SSF52540">
    <property type="entry name" value="P-loop containing nucleoside triphosphate hydrolases"/>
    <property type="match status" value="1"/>
</dbReference>
<dbReference type="InterPro" id="IPR002078">
    <property type="entry name" value="Sigma_54_int"/>
</dbReference>
<dbReference type="CDD" id="cd00130">
    <property type="entry name" value="PAS"/>
    <property type="match status" value="1"/>
</dbReference>
<dbReference type="Gene3D" id="1.10.10.60">
    <property type="entry name" value="Homeodomain-like"/>
    <property type="match status" value="1"/>
</dbReference>
<dbReference type="InterPro" id="IPR025662">
    <property type="entry name" value="Sigma_54_int_dom_ATP-bd_1"/>
</dbReference>
<dbReference type="Proteomes" id="UP001057498">
    <property type="component" value="Chromosome"/>
</dbReference>
<keyword evidence="9" id="KW-1185">Reference proteome</keyword>
<dbReference type="InterPro" id="IPR025944">
    <property type="entry name" value="Sigma_54_int_dom_CS"/>
</dbReference>
<dbReference type="InterPro" id="IPR025943">
    <property type="entry name" value="Sigma_54_int_dom_ATP-bd_2"/>
</dbReference>
<accession>A0ABM7YKT1</accession>
<dbReference type="PANTHER" id="PTHR32071">
    <property type="entry name" value="TRANSCRIPTIONAL REGULATORY PROTEIN"/>
    <property type="match status" value="1"/>
</dbReference>
<dbReference type="Pfam" id="PF00158">
    <property type="entry name" value="Sigma54_activat"/>
    <property type="match status" value="1"/>
</dbReference>
<dbReference type="Gene3D" id="1.10.8.60">
    <property type="match status" value="1"/>
</dbReference>
<gene>
    <name evidence="8" type="ORF">CATMQ487_19630</name>
</gene>
<dbReference type="Gene3D" id="3.30.450.40">
    <property type="match status" value="1"/>
</dbReference>
<dbReference type="Pfam" id="PF02954">
    <property type="entry name" value="HTH_8"/>
    <property type="match status" value="1"/>
</dbReference>
<keyword evidence="1" id="KW-0547">Nucleotide-binding</keyword>
<keyword evidence="5" id="KW-0804">Transcription</keyword>
<evidence type="ECO:0000256" key="2">
    <source>
        <dbReference type="ARBA" id="ARBA00022840"/>
    </source>
</evidence>
<dbReference type="InterPro" id="IPR002197">
    <property type="entry name" value="HTH_Fis"/>
</dbReference>
<dbReference type="SUPFAM" id="SSF55781">
    <property type="entry name" value="GAF domain-like"/>
    <property type="match status" value="1"/>
</dbReference>
<dbReference type="InterPro" id="IPR027417">
    <property type="entry name" value="P-loop_NTPase"/>
</dbReference>
<dbReference type="PROSITE" id="PS50045">
    <property type="entry name" value="SIGMA54_INTERACT_4"/>
    <property type="match status" value="1"/>
</dbReference>
<dbReference type="RefSeq" id="WP_251973072.1">
    <property type="nucleotide sequence ID" value="NZ_AP025730.1"/>
</dbReference>
<name>A0ABM7YKT1_9BURK</name>
<evidence type="ECO:0000313" key="8">
    <source>
        <dbReference type="EMBL" id="BDI04993.1"/>
    </source>
</evidence>
<dbReference type="PROSITE" id="PS00675">
    <property type="entry name" value="SIGMA54_INTERACT_1"/>
    <property type="match status" value="1"/>
</dbReference>
<keyword evidence="3" id="KW-0805">Transcription regulation</keyword>
<dbReference type="InterPro" id="IPR003593">
    <property type="entry name" value="AAA+_ATPase"/>
</dbReference>
<evidence type="ECO:0000256" key="4">
    <source>
        <dbReference type="ARBA" id="ARBA00023125"/>
    </source>
</evidence>
<keyword evidence="4" id="KW-0238">DNA-binding</keyword>
<organism evidence="8 9">
    <name type="scientific">Sphaerotilus microaerophilus</name>
    <dbReference type="NCBI Taxonomy" id="2914710"/>
    <lineage>
        <taxon>Bacteria</taxon>
        <taxon>Pseudomonadati</taxon>
        <taxon>Pseudomonadota</taxon>
        <taxon>Betaproteobacteria</taxon>
        <taxon>Burkholderiales</taxon>
        <taxon>Sphaerotilaceae</taxon>
        <taxon>Sphaerotilus</taxon>
    </lineage>
</organism>
<evidence type="ECO:0000256" key="3">
    <source>
        <dbReference type="ARBA" id="ARBA00023015"/>
    </source>
</evidence>
<protein>
    <submittedName>
        <fullName evidence="8">Sigma-54-dependent Fis family transcriptional regulator</fullName>
    </submittedName>
</protein>
<dbReference type="InterPro" id="IPR058031">
    <property type="entry name" value="AAA_lid_NorR"/>
</dbReference>
<feature type="domain" description="Sigma-54 factor interaction" evidence="7">
    <location>
        <begin position="375"/>
        <end position="601"/>
    </location>
</feature>
<dbReference type="PRINTS" id="PR01590">
    <property type="entry name" value="HTHFIS"/>
</dbReference>
<dbReference type="PROSITE" id="PS00688">
    <property type="entry name" value="SIGMA54_INTERACT_3"/>
    <property type="match status" value="1"/>
</dbReference>
<proteinExistence type="predicted"/>
<dbReference type="InterPro" id="IPR009057">
    <property type="entry name" value="Homeodomain-like_sf"/>
</dbReference>